<dbReference type="Proteomes" id="UP000824120">
    <property type="component" value="Chromosome 12"/>
</dbReference>
<accession>A0A9J5WEA0</accession>
<dbReference type="PANTHER" id="PTHR46238">
    <property type="entry name" value="REVERSE TRANSCRIPTASE DOMAIN-CONTAINING PROTEIN"/>
    <property type="match status" value="1"/>
</dbReference>
<evidence type="ECO:0000313" key="2">
    <source>
        <dbReference type="Proteomes" id="UP000824120"/>
    </source>
</evidence>
<sequence length="163" mass="19031">MCNGFRLSRTKTGYLKCKFSDIAQEASVERESFKYLGSIIQGEVEIDDDVIHRIGVRWIKWRLTSEVLCDKKVPPNLNASSIERWLDLLCCMGRSVNQSRNLSKGDEDATIDNKVRVDSVEDKMREARLRWFGHVKRRCTDAPMWRLWMVSEDVELSQRSTEE</sequence>
<proteinExistence type="predicted"/>
<evidence type="ECO:0000313" key="1">
    <source>
        <dbReference type="EMBL" id="KAG5573813.1"/>
    </source>
</evidence>
<dbReference type="EMBL" id="JACXVP010000012">
    <property type="protein sequence ID" value="KAG5573813.1"/>
    <property type="molecule type" value="Genomic_DNA"/>
</dbReference>
<protein>
    <submittedName>
        <fullName evidence="1">Uncharacterized protein</fullName>
    </submittedName>
</protein>
<comment type="caution">
    <text evidence="1">The sequence shown here is derived from an EMBL/GenBank/DDBJ whole genome shotgun (WGS) entry which is preliminary data.</text>
</comment>
<name>A0A9J5WEA0_SOLCO</name>
<dbReference type="AlphaFoldDB" id="A0A9J5WEA0"/>
<reference evidence="1 2" key="1">
    <citation type="submission" date="2020-09" db="EMBL/GenBank/DDBJ databases">
        <title>De no assembly of potato wild relative species, Solanum commersonii.</title>
        <authorList>
            <person name="Cho K."/>
        </authorList>
    </citation>
    <scope>NUCLEOTIDE SEQUENCE [LARGE SCALE GENOMIC DNA]</scope>
    <source>
        <strain evidence="1">LZ3.2</strain>
        <tissue evidence="1">Leaf</tissue>
    </source>
</reference>
<dbReference type="OrthoDB" id="1283502at2759"/>
<keyword evidence="2" id="KW-1185">Reference proteome</keyword>
<dbReference type="PANTHER" id="PTHR46238:SF8">
    <property type="entry name" value="ENDONUCLEASE_EXONUCLEASE_PHOSPHATASE DOMAIN-CONTAINING PROTEIN"/>
    <property type="match status" value="1"/>
</dbReference>
<feature type="non-terminal residue" evidence="1">
    <location>
        <position position="1"/>
    </location>
</feature>
<organism evidence="1 2">
    <name type="scientific">Solanum commersonii</name>
    <name type="common">Commerson's wild potato</name>
    <name type="synonym">Commerson's nightshade</name>
    <dbReference type="NCBI Taxonomy" id="4109"/>
    <lineage>
        <taxon>Eukaryota</taxon>
        <taxon>Viridiplantae</taxon>
        <taxon>Streptophyta</taxon>
        <taxon>Embryophyta</taxon>
        <taxon>Tracheophyta</taxon>
        <taxon>Spermatophyta</taxon>
        <taxon>Magnoliopsida</taxon>
        <taxon>eudicotyledons</taxon>
        <taxon>Gunneridae</taxon>
        <taxon>Pentapetalae</taxon>
        <taxon>asterids</taxon>
        <taxon>lamiids</taxon>
        <taxon>Solanales</taxon>
        <taxon>Solanaceae</taxon>
        <taxon>Solanoideae</taxon>
        <taxon>Solaneae</taxon>
        <taxon>Solanum</taxon>
    </lineage>
</organism>
<gene>
    <name evidence="1" type="ORF">H5410_063579</name>
</gene>